<gene>
    <name evidence="1" type="ORF">BLA15945_03644</name>
</gene>
<sequence>MYRCDAKNRKAVTSNVRRATKVSNGMQIRRKRAVITLTGGAHSSSSFDYGFVSHYDFAFR</sequence>
<evidence type="ECO:0000313" key="2">
    <source>
        <dbReference type="Proteomes" id="UP000494174"/>
    </source>
</evidence>
<evidence type="ECO:0000313" key="1">
    <source>
        <dbReference type="EMBL" id="VWB76250.1"/>
    </source>
</evidence>
<dbReference type="Proteomes" id="UP000494174">
    <property type="component" value="Unassembled WGS sequence"/>
</dbReference>
<proteinExistence type="predicted"/>
<protein>
    <submittedName>
        <fullName evidence="1">Uncharacterized protein</fullName>
    </submittedName>
</protein>
<accession>A0A6P2LEK4</accession>
<organism evidence="1 2">
    <name type="scientific">Burkholderia lata (strain ATCC 17760 / DSM 23089 / LMG 22485 / NCIMB 9086 / R18194 / 383)</name>
    <dbReference type="NCBI Taxonomy" id="482957"/>
    <lineage>
        <taxon>Bacteria</taxon>
        <taxon>Pseudomonadati</taxon>
        <taxon>Pseudomonadota</taxon>
        <taxon>Betaproteobacteria</taxon>
        <taxon>Burkholderiales</taxon>
        <taxon>Burkholderiaceae</taxon>
        <taxon>Burkholderia</taxon>
        <taxon>Burkholderia cepacia complex</taxon>
    </lineage>
</organism>
<dbReference type="AlphaFoldDB" id="A0A6P2LEK4"/>
<dbReference type="EMBL" id="CABVPU010000012">
    <property type="protein sequence ID" value="VWB76250.1"/>
    <property type="molecule type" value="Genomic_DNA"/>
</dbReference>
<reference evidence="1 2" key="1">
    <citation type="submission" date="2019-09" db="EMBL/GenBank/DDBJ databases">
        <authorList>
            <person name="Depoorter E."/>
        </authorList>
    </citation>
    <scope>NUCLEOTIDE SEQUENCE [LARGE SCALE GENOMIC DNA]</scope>
    <source>
        <strain evidence="1">R-15945</strain>
    </source>
</reference>
<name>A0A6P2LEK4_BURL3</name>